<keyword evidence="5" id="KW-0067">ATP-binding</keyword>
<keyword evidence="3" id="KW-0547">Nucleotide-binding</keyword>
<evidence type="ECO:0000256" key="5">
    <source>
        <dbReference type="ARBA" id="ARBA00022840"/>
    </source>
</evidence>
<dbReference type="AlphaFoldDB" id="A0A132NQ88"/>
<dbReference type="InterPro" id="IPR000719">
    <property type="entry name" value="Prot_kinase_dom"/>
</dbReference>
<protein>
    <recommendedName>
        <fullName evidence="1">non-specific serine/threonine protein kinase</fullName>
        <ecNumber evidence="1">2.7.11.1</ecNumber>
    </recommendedName>
</protein>
<dbReference type="Pfam" id="PF00069">
    <property type="entry name" value="Pkinase"/>
    <property type="match status" value="1"/>
</dbReference>
<proteinExistence type="predicted"/>
<dbReference type="VEuPathDB" id="GiardiaDB:QR46_3844"/>
<dbReference type="SUPFAM" id="SSF56112">
    <property type="entry name" value="Protein kinase-like (PK-like)"/>
    <property type="match status" value="1"/>
</dbReference>
<name>A0A132NQ88_GIAIN</name>
<dbReference type="GO" id="GO:0005524">
    <property type="term" value="F:ATP binding"/>
    <property type="evidence" value="ECO:0007669"/>
    <property type="project" value="UniProtKB-KW"/>
</dbReference>
<accession>A0A132NQ88</accession>
<evidence type="ECO:0000256" key="4">
    <source>
        <dbReference type="ARBA" id="ARBA00022777"/>
    </source>
</evidence>
<dbReference type="PANTHER" id="PTHR43671:SF13">
    <property type="entry name" value="SERINE_THREONINE-PROTEIN KINASE NEK2"/>
    <property type="match status" value="1"/>
</dbReference>
<reference evidence="7 8" key="1">
    <citation type="journal article" date="2015" name="Mol. Biochem. Parasitol.">
        <title>Identification of polymorphic genes for use in assemblage B genotyping assays through comparative genomics of multiple assemblage B Giardia duodenalis isolates.</title>
        <authorList>
            <person name="Wielinga C."/>
            <person name="Thompson R.C."/>
            <person name="Monis P."/>
            <person name="Ryan U."/>
        </authorList>
    </citation>
    <scope>NUCLEOTIDE SEQUENCE [LARGE SCALE GENOMIC DNA]</scope>
    <source>
        <strain evidence="7 8">BAH15c1</strain>
    </source>
</reference>
<dbReference type="EMBL" id="JXTI01000131">
    <property type="protein sequence ID" value="KWX12186.1"/>
    <property type="molecule type" value="Genomic_DNA"/>
</dbReference>
<evidence type="ECO:0000256" key="3">
    <source>
        <dbReference type="ARBA" id="ARBA00022741"/>
    </source>
</evidence>
<evidence type="ECO:0000313" key="7">
    <source>
        <dbReference type="EMBL" id="KWX12186.1"/>
    </source>
</evidence>
<dbReference type="Proteomes" id="UP000070089">
    <property type="component" value="Unassembled WGS sequence"/>
</dbReference>
<dbReference type="SMART" id="SM00220">
    <property type="entry name" value="S_TKc"/>
    <property type="match status" value="1"/>
</dbReference>
<dbReference type="OrthoDB" id="2649at2759"/>
<dbReference type="EC" id="2.7.11.1" evidence="1"/>
<dbReference type="PANTHER" id="PTHR43671">
    <property type="entry name" value="SERINE/THREONINE-PROTEIN KINASE NEK"/>
    <property type="match status" value="1"/>
</dbReference>
<dbReference type="Gene3D" id="3.30.200.20">
    <property type="entry name" value="Phosphorylase Kinase, domain 1"/>
    <property type="match status" value="1"/>
</dbReference>
<keyword evidence="4 7" id="KW-0418">Kinase</keyword>
<evidence type="ECO:0000313" key="8">
    <source>
        <dbReference type="Proteomes" id="UP000070089"/>
    </source>
</evidence>
<evidence type="ECO:0000256" key="1">
    <source>
        <dbReference type="ARBA" id="ARBA00012513"/>
    </source>
</evidence>
<gene>
    <name evidence="7" type="ORF">QR46_3844</name>
</gene>
<comment type="caution">
    <text evidence="7">The sequence shown here is derived from an EMBL/GenBank/DDBJ whole genome shotgun (WGS) entry which is preliminary data.</text>
</comment>
<keyword evidence="2" id="KW-0808">Transferase</keyword>
<dbReference type="PROSITE" id="PS50011">
    <property type="entry name" value="PROTEIN_KINASE_DOM"/>
    <property type="match status" value="1"/>
</dbReference>
<feature type="domain" description="Protein kinase" evidence="6">
    <location>
        <begin position="15"/>
        <end position="278"/>
    </location>
</feature>
<sequence>MMLNLKMHPTLANRYEILGQISRSRCSTTMLAIDNTQEKAERIVIKKFVFPMPTEELTKSFETDLSVVRSLKNKYLVPYFDIFPENQWAGYFAVMPYYRSRSLYEQINYRREIRKPFKETSVWIFLASMMDLFVHLYSSSAEGLSCPCNYAICPANVFVSEYGIFQLHCFHLGKYERFKTNRPKLTPCYHAPEVIGNKNWSVKSAVWSVACIAYEMCALRPLYELLDVDELFRLIKDTRPTFNLRGYSRDMQDLLSLMLDPIANSRASPEYLLKNSTLQHYKEMLVCAGNGVCSCGGDGKACCDLQMEYSYSTFVHGNYTDAMEALSYGMVDHTDRQLYPELLSKEPPNHCMTSRSMEPVSSSKSQLAVISTSKDALIHTKKEYSITDFSLPQGYVEDNKGGSTCYEHKDIRDFSPFDRRRWKGATIDGLRKSDETNNHNTHASFTKESSDNVLQIKRVSLDTQGLSMSSRPHMSVDSLMYTGQKAFHYLKDPIISGSTHYESDRQQSHRQSISPVITELSTIQHTNRPTK</sequence>
<organism evidence="7 8">
    <name type="scientific">Giardia duodenalis assemblage B</name>
    <dbReference type="NCBI Taxonomy" id="1394984"/>
    <lineage>
        <taxon>Eukaryota</taxon>
        <taxon>Metamonada</taxon>
        <taxon>Diplomonadida</taxon>
        <taxon>Hexamitidae</taxon>
        <taxon>Giardiinae</taxon>
        <taxon>Giardia</taxon>
    </lineage>
</organism>
<evidence type="ECO:0000259" key="6">
    <source>
        <dbReference type="PROSITE" id="PS50011"/>
    </source>
</evidence>
<keyword evidence="7" id="KW-0723">Serine/threonine-protein kinase</keyword>
<dbReference type="InterPro" id="IPR050660">
    <property type="entry name" value="NEK_Ser/Thr_kinase"/>
</dbReference>
<evidence type="ECO:0000256" key="2">
    <source>
        <dbReference type="ARBA" id="ARBA00022679"/>
    </source>
</evidence>
<dbReference type="GO" id="GO:0004674">
    <property type="term" value="F:protein serine/threonine kinase activity"/>
    <property type="evidence" value="ECO:0007669"/>
    <property type="project" value="UniProtKB-KW"/>
</dbReference>
<dbReference type="InterPro" id="IPR011009">
    <property type="entry name" value="Kinase-like_dom_sf"/>
</dbReference>
<dbReference type="Gene3D" id="1.10.510.10">
    <property type="entry name" value="Transferase(Phosphotransferase) domain 1"/>
    <property type="match status" value="1"/>
</dbReference>